<dbReference type="Pfam" id="PF00126">
    <property type="entry name" value="HTH_1"/>
    <property type="match status" value="1"/>
</dbReference>
<evidence type="ECO:0000256" key="5">
    <source>
        <dbReference type="SAM" id="MobiDB-lite"/>
    </source>
</evidence>
<dbReference type="InterPro" id="IPR005119">
    <property type="entry name" value="LysR_subst-bd"/>
</dbReference>
<feature type="domain" description="HTH lysR-type" evidence="6">
    <location>
        <begin position="3"/>
        <end position="60"/>
    </location>
</feature>
<dbReference type="RefSeq" id="WP_225238594.1">
    <property type="nucleotide sequence ID" value="NZ_JAHYBX010000003.1"/>
</dbReference>
<evidence type="ECO:0000256" key="1">
    <source>
        <dbReference type="ARBA" id="ARBA00009437"/>
    </source>
</evidence>
<evidence type="ECO:0000259" key="6">
    <source>
        <dbReference type="PROSITE" id="PS50931"/>
    </source>
</evidence>
<dbReference type="PROSITE" id="PS50931">
    <property type="entry name" value="HTH_LYSR"/>
    <property type="match status" value="1"/>
</dbReference>
<comment type="caution">
    <text evidence="7">The sequence shown here is derived from an EMBL/GenBank/DDBJ whole genome shotgun (WGS) entry which is preliminary data.</text>
</comment>
<dbReference type="Proteomes" id="UP001198602">
    <property type="component" value="Unassembled WGS sequence"/>
</dbReference>
<keyword evidence="3" id="KW-0238">DNA-binding</keyword>
<dbReference type="CDD" id="cd08422">
    <property type="entry name" value="PBP2_CrgA_like"/>
    <property type="match status" value="1"/>
</dbReference>
<dbReference type="Gene3D" id="3.40.190.290">
    <property type="match status" value="1"/>
</dbReference>
<evidence type="ECO:0000313" key="7">
    <source>
        <dbReference type="EMBL" id="MCA1856297.1"/>
    </source>
</evidence>
<name>A0ABS7YBC8_9BURK</name>
<keyword evidence="8" id="KW-1185">Reference proteome</keyword>
<dbReference type="InterPro" id="IPR036388">
    <property type="entry name" value="WH-like_DNA-bd_sf"/>
</dbReference>
<organism evidence="7 8">
    <name type="scientific">Massilia hydrophila</name>
    <dbReference type="NCBI Taxonomy" id="3044279"/>
    <lineage>
        <taxon>Bacteria</taxon>
        <taxon>Pseudomonadati</taxon>
        <taxon>Pseudomonadota</taxon>
        <taxon>Betaproteobacteria</taxon>
        <taxon>Burkholderiales</taxon>
        <taxon>Oxalobacteraceae</taxon>
        <taxon>Telluria group</taxon>
        <taxon>Massilia</taxon>
    </lineage>
</organism>
<evidence type="ECO:0000256" key="4">
    <source>
        <dbReference type="ARBA" id="ARBA00023163"/>
    </source>
</evidence>
<sequence>MDVEPNDLLLFARIVEAGSFSRAALRVQQPKSTVSRRIALLEQKLGERLLQRTTRKLVVTEFGAILLEHARKVAEEVEAAGALAQHRQGEPSGKLRISAPGDFANSGLQEVIARFIARYPAVSLELDLSPRRVDLIAENFDIAIRMGELPDDASLNARPIMLEQFGLYAAPAYLGRCGLPEHPDDLLRHDLLCLLSRHGGAVPWVLQRGKLRWERALPARLNANSPELLARIAAHGAGIAASSLTFAGPYVQTGELVRVLPEWDLPSSSGWAVFPGRRLMPAKTRAFLDMMDEACVARGHRPALAEALSADGSPSSRPGAPDARAPSRR</sequence>
<evidence type="ECO:0000256" key="3">
    <source>
        <dbReference type="ARBA" id="ARBA00023125"/>
    </source>
</evidence>
<feature type="region of interest" description="Disordered" evidence="5">
    <location>
        <begin position="307"/>
        <end position="329"/>
    </location>
</feature>
<gene>
    <name evidence="7" type="ORF">LE190_10205</name>
</gene>
<keyword evidence="2" id="KW-0805">Transcription regulation</keyword>
<dbReference type="Gene3D" id="1.10.10.10">
    <property type="entry name" value="Winged helix-like DNA-binding domain superfamily/Winged helix DNA-binding domain"/>
    <property type="match status" value="1"/>
</dbReference>
<dbReference type="InterPro" id="IPR058163">
    <property type="entry name" value="LysR-type_TF_proteobact-type"/>
</dbReference>
<dbReference type="EMBL" id="JAHYBX010000003">
    <property type="protein sequence ID" value="MCA1856297.1"/>
    <property type="molecule type" value="Genomic_DNA"/>
</dbReference>
<dbReference type="Pfam" id="PF03466">
    <property type="entry name" value="LysR_substrate"/>
    <property type="match status" value="1"/>
</dbReference>
<dbReference type="PANTHER" id="PTHR30537:SF5">
    <property type="entry name" value="HTH-TYPE TRANSCRIPTIONAL ACTIVATOR TTDR-RELATED"/>
    <property type="match status" value="1"/>
</dbReference>
<dbReference type="SUPFAM" id="SSF53850">
    <property type="entry name" value="Periplasmic binding protein-like II"/>
    <property type="match status" value="1"/>
</dbReference>
<keyword evidence="4" id="KW-0804">Transcription</keyword>
<evidence type="ECO:0000256" key="2">
    <source>
        <dbReference type="ARBA" id="ARBA00023015"/>
    </source>
</evidence>
<dbReference type="InterPro" id="IPR036390">
    <property type="entry name" value="WH_DNA-bd_sf"/>
</dbReference>
<accession>A0ABS7YBC8</accession>
<evidence type="ECO:0000313" key="8">
    <source>
        <dbReference type="Proteomes" id="UP001198602"/>
    </source>
</evidence>
<dbReference type="InterPro" id="IPR000847">
    <property type="entry name" value="LysR_HTH_N"/>
</dbReference>
<dbReference type="SUPFAM" id="SSF46785">
    <property type="entry name" value="Winged helix' DNA-binding domain"/>
    <property type="match status" value="1"/>
</dbReference>
<reference evidence="7 8" key="1">
    <citation type="submission" date="2021-07" db="EMBL/GenBank/DDBJ databases">
        <title>Characterization of Violacein-producing bacteria and related species.</title>
        <authorList>
            <person name="Wilson H.S."/>
            <person name="De Leon M.E."/>
        </authorList>
    </citation>
    <scope>NUCLEOTIDE SEQUENCE [LARGE SCALE GENOMIC DNA]</scope>
    <source>
        <strain evidence="7 8">HSC-2F05</strain>
    </source>
</reference>
<dbReference type="PANTHER" id="PTHR30537">
    <property type="entry name" value="HTH-TYPE TRANSCRIPTIONAL REGULATOR"/>
    <property type="match status" value="1"/>
</dbReference>
<comment type="similarity">
    <text evidence="1">Belongs to the LysR transcriptional regulatory family.</text>
</comment>
<protein>
    <submittedName>
        <fullName evidence="7">LysR family transcriptional regulator</fullName>
    </submittedName>
</protein>
<proteinExistence type="inferred from homology"/>